<sequence>MTDQLDQIEEDIRDLKDRAARHEDEHTADKRLLASFVDSLAVHEGNHHGPPHPLVIARNGGIIAFISSAIIIVAEVIRYIAL</sequence>
<reference evidence="2" key="1">
    <citation type="journal article" date="2015" name="Nature">
        <title>Complex archaea that bridge the gap between prokaryotes and eukaryotes.</title>
        <authorList>
            <person name="Spang A."/>
            <person name="Saw J.H."/>
            <person name="Jorgensen S.L."/>
            <person name="Zaremba-Niedzwiedzka K."/>
            <person name="Martijn J."/>
            <person name="Lind A.E."/>
            <person name="van Eijk R."/>
            <person name="Schleper C."/>
            <person name="Guy L."/>
            <person name="Ettema T.J."/>
        </authorList>
    </citation>
    <scope>NUCLEOTIDE SEQUENCE</scope>
</reference>
<gene>
    <name evidence="2" type="ORF">LCGC14_0910140</name>
</gene>
<keyword evidence="1" id="KW-1133">Transmembrane helix</keyword>
<dbReference type="EMBL" id="LAZR01003017">
    <property type="protein sequence ID" value="KKN22939.1"/>
    <property type="molecule type" value="Genomic_DNA"/>
</dbReference>
<keyword evidence="1" id="KW-0472">Membrane</keyword>
<feature type="transmembrane region" description="Helical" evidence="1">
    <location>
        <begin position="62"/>
        <end position="81"/>
    </location>
</feature>
<accession>A0A0F9NYJ9</accession>
<comment type="caution">
    <text evidence="2">The sequence shown here is derived from an EMBL/GenBank/DDBJ whole genome shotgun (WGS) entry which is preliminary data.</text>
</comment>
<organism evidence="2">
    <name type="scientific">marine sediment metagenome</name>
    <dbReference type="NCBI Taxonomy" id="412755"/>
    <lineage>
        <taxon>unclassified sequences</taxon>
        <taxon>metagenomes</taxon>
        <taxon>ecological metagenomes</taxon>
    </lineage>
</organism>
<keyword evidence="1" id="KW-0812">Transmembrane</keyword>
<evidence type="ECO:0000256" key="1">
    <source>
        <dbReference type="SAM" id="Phobius"/>
    </source>
</evidence>
<proteinExistence type="predicted"/>
<dbReference type="AlphaFoldDB" id="A0A0F9NYJ9"/>
<protein>
    <submittedName>
        <fullName evidence="2">Uncharacterized protein</fullName>
    </submittedName>
</protein>
<name>A0A0F9NYJ9_9ZZZZ</name>
<evidence type="ECO:0000313" key="2">
    <source>
        <dbReference type="EMBL" id="KKN22939.1"/>
    </source>
</evidence>